<feature type="region of interest" description="Disordered" evidence="1">
    <location>
        <begin position="1"/>
        <end position="60"/>
    </location>
</feature>
<reference evidence="2" key="1">
    <citation type="submission" date="2022-01" db="EMBL/GenBank/DDBJ databases">
        <authorList>
            <person name="King R."/>
        </authorList>
    </citation>
    <scope>NUCLEOTIDE SEQUENCE</scope>
</reference>
<organism evidence="2 3">
    <name type="scientific">Psylliodes chrysocephalus</name>
    <dbReference type="NCBI Taxonomy" id="3402493"/>
    <lineage>
        <taxon>Eukaryota</taxon>
        <taxon>Metazoa</taxon>
        <taxon>Ecdysozoa</taxon>
        <taxon>Arthropoda</taxon>
        <taxon>Hexapoda</taxon>
        <taxon>Insecta</taxon>
        <taxon>Pterygota</taxon>
        <taxon>Neoptera</taxon>
        <taxon>Endopterygota</taxon>
        <taxon>Coleoptera</taxon>
        <taxon>Polyphaga</taxon>
        <taxon>Cucujiformia</taxon>
        <taxon>Chrysomeloidea</taxon>
        <taxon>Chrysomelidae</taxon>
        <taxon>Galerucinae</taxon>
        <taxon>Alticini</taxon>
        <taxon>Psylliodes</taxon>
    </lineage>
</organism>
<evidence type="ECO:0000256" key="1">
    <source>
        <dbReference type="SAM" id="MobiDB-lite"/>
    </source>
</evidence>
<dbReference type="Proteomes" id="UP001153636">
    <property type="component" value="Chromosome 1"/>
</dbReference>
<feature type="compositionally biased region" description="Basic and acidic residues" evidence="1">
    <location>
        <begin position="21"/>
        <end position="36"/>
    </location>
</feature>
<gene>
    <name evidence="2" type="ORF">PSYICH_LOCUS8</name>
</gene>
<evidence type="ECO:0000313" key="2">
    <source>
        <dbReference type="EMBL" id="CAH1099219.1"/>
    </source>
</evidence>
<dbReference type="EMBL" id="OV651813">
    <property type="protein sequence ID" value="CAH1099219.1"/>
    <property type="molecule type" value="Genomic_DNA"/>
</dbReference>
<protein>
    <submittedName>
        <fullName evidence="2">Uncharacterized protein</fullName>
    </submittedName>
</protein>
<proteinExistence type="predicted"/>
<evidence type="ECO:0000313" key="3">
    <source>
        <dbReference type="Proteomes" id="UP001153636"/>
    </source>
</evidence>
<dbReference type="OrthoDB" id="6764048at2759"/>
<dbReference type="AlphaFoldDB" id="A0A9P0CHD8"/>
<sequence length="129" mass="14427">MAAGTWTKKNPHKNAAQNLIQRREDQTKKGDKRPRSELQTPPTRSGTKWARNAPTSADSYSDTLRGIQLAVIKRRHLDTTLDQEQGDLVQETLVKKLYATPSGSGGAPQFHRTLFSEGVIWMTSRPRTG</sequence>
<name>A0A9P0CHD8_9CUCU</name>
<feature type="compositionally biased region" description="Polar residues" evidence="1">
    <location>
        <begin position="37"/>
        <end position="46"/>
    </location>
</feature>
<keyword evidence="3" id="KW-1185">Reference proteome</keyword>
<accession>A0A9P0CHD8</accession>